<dbReference type="EMBL" id="OZ034825">
    <property type="protein sequence ID" value="CAL1680822.1"/>
    <property type="molecule type" value="Genomic_DNA"/>
</dbReference>
<dbReference type="Proteomes" id="UP001497644">
    <property type="component" value="Chromosome 2"/>
</dbReference>
<proteinExistence type="predicted"/>
<accession>A0AAV2NMG3</accession>
<keyword evidence="2" id="KW-1185">Reference proteome</keyword>
<evidence type="ECO:0000313" key="1">
    <source>
        <dbReference type="EMBL" id="CAL1680822.1"/>
    </source>
</evidence>
<dbReference type="PANTHER" id="PTHR21580">
    <property type="entry name" value="SHIPPO-1-RELATED"/>
    <property type="match status" value="1"/>
</dbReference>
<evidence type="ECO:0000313" key="2">
    <source>
        <dbReference type="Proteomes" id="UP001497644"/>
    </source>
</evidence>
<dbReference type="GO" id="GO:0005856">
    <property type="term" value="C:cytoskeleton"/>
    <property type="evidence" value="ECO:0007669"/>
    <property type="project" value="TreeGrafter"/>
</dbReference>
<protein>
    <submittedName>
        <fullName evidence="1">Uncharacterized protein</fullName>
    </submittedName>
</protein>
<dbReference type="PANTHER" id="PTHR21580:SF28">
    <property type="entry name" value="BOREALIN N-TERMINAL DOMAIN-CONTAINING PROTEIN-RELATED"/>
    <property type="match status" value="1"/>
</dbReference>
<dbReference type="AlphaFoldDB" id="A0AAV2NMG3"/>
<gene>
    <name evidence="1" type="ORF">LPLAT_LOCUS6779</name>
</gene>
<sequence>MALKRDRRKDERAGEGGKKMLTETKTAAMCFITPGPKYQLKALVGYRDHCISRYRNPAYTFGGRRPILEMTESPGPKYMIEKRKFKGFTFGHAAKRRDIIFGPGPKYKLPDVSRGPFFSIKWRTKLRKIDETPGPYYIKPIAKMPAFSMGLRTVATKPVTSAGPYSSYNLEVIKSRAPMYTIVGARRILRMVSEGPDVIYAIRSPKPTPAFSFGVKHSECAPPYIIECDKQC</sequence>
<dbReference type="InterPro" id="IPR010736">
    <property type="entry name" value="SHIPPO-rpt"/>
</dbReference>
<reference evidence="1" key="1">
    <citation type="submission" date="2024-04" db="EMBL/GenBank/DDBJ databases">
        <authorList>
            <consortium name="Molecular Ecology Group"/>
        </authorList>
    </citation>
    <scope>NUCLEOTIDE SEQUENCE</scope>
</reference>
<organism evidence="1 2">
    <name type="scientific">Lasius platythorax</name>
    <dbReference type="NCBI Taxonomy" id="488582"/>
    <lineage>
        <taxon>Eukaryota</taxon>
        <taxon>Metazoa</taxon>
        <taxon>Ecdysozoa</taxon>
        <taxon>Arthropoda</taxon>
        <taxon>Hexapoda</taxon>
        <taxon>Insecta</taxon>
        <taxon>Pterygota</taxon>
        <taxon>Neoptera</taxon>
        <taxon>Endopterygota</taxon>
        <taxon>Hymenoptera</taxon>
        <taxon>Apocrita</taxon>
        <taxon>Aculeata</taxon>
        <taxon>Formicoidea</taxon>
        <taxon>Formicidae</taxon>
        <taxon>Formicinae</taxon>
        <taxon>Lasius</taxon>
        <taxon>Lasius</taxon>
    </lineage>
</organism>
<dbReference type="Pfam" id="PF07004">
    <property type="entry name" value="SHIPPO-rpt"/>
    <property type="match status" value="1"/>
</dbReference>
<name>A0AAV2NMG3_9HYME</name>
<dbReference type="InterPro" id="IPR051291">
    <property type="entry name" value="CIMAP"/>
</dbReference>